<feature type="compositionally biased region" description="Gly residues" evidence="1">
    <location>
        <begin position="81"/>
        <end position="92"/>
    </location>
</feature>
<dbReference type="SUPFAM" id="SSF46565">
    <property type="entry name" value="Chaperone J-domain"/>
    <property type="match status" value="1"/>
</dbReference>
<dbReference type="Pfam" id="PF00226">
    <property type="entry name" value="DnaJ"/>
    <property type="match status" value="1"/>
</dbReference>
<dbReference type="CDD" id="cd06257">
    <property type="entry name" value="DnaJ"/>
    <property type="match status" value="1"/>
</dbReference>
<reference evidence="3 4" key="1">
    <citation type="journal article" date="2021" name="MBio">
        <title>A New Model Trypanosomatid, Novymonas esmeraldas: Genomic Perception of Its 'Candidatus Pandoraea novymonadis' Endosymbiont.</title>
        <authorList>
            <person name="Zakharova A."/>
            <person name="Saura A."/>
            <person name="Butenko A."/>
            <person name="Podesvova L."/>
            <person name="Warmusova S."/>
            <person name="Kostygov A.Y."/>
            <person name="Nenarokova A."/>
            <person name="Lukes J."/>
            <person name="Opperdoes F.R."/>
            <person name="Yurchenko V."/>
        </authorList>
    </citation>
    <scope>NUCLEOTIDE SEQUENCE [LARGE SCALE GENOMIC DNA]</scope>
    <source>
        <strain evidence="3 4">E262AT.01</strain>
    </source>
</reference>
<comment type="caution">
    <text evidence="3">The sequence shown here is derived from an EMBL/GenBank/DDBJ whole genome shotgun (WGS) entry which is preliminary data.</text>
</comment>
<feature type="compositionally biased region" description="Low complexity" evidence="1">
    <location>
        <begin position="805"/>
        <end position="817"/>
    </location>
</feature>
<feature type="compositionally biased region" description="Basic and acidic residues" evidence="1">
    <location>
        <begin position="145"/>
        <end position="174"/>
    </location>
</feature>
<accession>A0AAW0EX06</accession>
<feature type="compositionally biased region" description="Low complexity" evidence="1">
    <location>
        <begin position="1046"/>
        <end position="1057"/>
    </location>
</feature>
<feature type="domain" description="J" evidence="2">
    <location>
        <begin position="5"/>
        <end position="70"/>
    </location>
</feature>
<proteinExistence type="predicted"/>
<dbReference type="PRINTS" id="PR00625">
    <property type="entry name" value="JDOMAIN"/>
</dbReference>
<feature type="region of interest" description="Disordered" evidence="1">
    <location>
        <begin position="384"/>
        <end position="517"/>
    </location>
</feature>
<feature type="compositionally biased region" description="Polar residues" evidence="1">
    <location>
        <begin position="315"/>
        <end position="325"/>
    </location>
</feature>
<dbReference type="PANTHER" id="PTHR44272:SF3">
    <property type="entry name" value="J DOMAIN-CONTAINING PROTEIN"/>
    <property type="match status" value="1"/>
</dbReference>
<name>A0AAW0EX06_9TRYP</name>
<gene>
    <name evidence="3" type="ORF">NESM_000676800</name>
</gene>
<dbReference type="InterPro" id="IPR001623">
    <property type="entry name" value="DnaJ_domain"/>
</dbReference>
<feature type="compositionally biased region" description="Pro residues" evidence="1">
    <location>
        <begin position="1033"/>
        <end position="1045"/>
    </location>
</feature>
<evidence type="ECO:0000256" key="1">
    <source>
        <dbReference type="SAM" id="MobiDB-lite"/>
    </source>
</evidence>
<keyword evidence="4" id="KW-1185">Reference proteome</keyword>
<evidence type="ECO:0000259" key="2">
    <source>
        <dbReference type="PROSITE" id="PS50076"/>
    </source>
</evidence>
<feature type="region of interest" description="Disordered" evidence="1">
    <location>
        <begin position="239"/>
        <end position="365"/>
    </location>
</feature>
<feature type="compositionally biased region" description="Polar residues" evidence="1">
    <location>
        <begin position="444"/>
        <end position="453"/>
    </location>
</feature>
<dbReference type="PANTHER" id="PTHR44272">
    <property type="entry name" value="DNAJ DOMAIN (PROKARYOTIC HEAT SHOCK PROTEIN)"/>
    <property type="match status" value="1"/>
</dbReference>
<feature type="compositionally biased region" description="Low complexity" evidence="1">
    <location>
        <begin position="261"/>
        <end position="283"/>
    </location>
</feature>
<evidence type="ECO:0000313" key="4">
    <source>
        <dbReference type="Proteomes" id="UP001430356"/>
    </source>
</evidence>
<dbReference type="Proteomes" id="UP001430356">
    <property type="component" value="Unassembled WGS sequence"/>
</dbReference>
<feature type="region of interest" description="Disordered" evidence="1">
    <location>
        <begin position="796"/>
        <end position="822"/>
    </location>
</feature>
<feature type="compositionally biased region" description="Low complexity" evidence="1">
    <location>
        <begin position="496"/>
        <end position="517"/>
    </location>
</feature>
<feature type="region of interest" description="Disordered" evidence="1">
    <location>
        <begin position="114"/>
        <end position="174"/>
    </location>
</feature>
<feature type="compositionally biased region" description="Low complexity" evidence="1">
    <location>
        <begin position="975"/>
        <end position="1032"/>
    </location>
</feature>
<dbReference type="Gene3D" id="1.10.287.110">
    <property type="entry name" value="DnaJ domain"/>
    <property type="match status" value="1"/>
</dbReference>
<dbReference type="PROSITE" id="PS00636">
    <property type="entry name" value="DNAJ_1"/>
    <property type="match status" value="1"/>
</dbReference>
<evidence type="ECO:0000313" key="3">
    <source>
        <dbReference type="EMBL" id="KAK7197298.1"/>
    </source>
</evidence>
<dbReference type="EMBL" id="JAECZO010000101">
    <property type="protein sequence ID" value="KAK7197298.1"/>
    <property type="molecule type" value="Genomic_DNA"/>
</dbReference>
<feature type="region of interest" description="Disordered" evidence="1">
    <location>
        <begin position="77"/>
        <end position="100"/>
    </location>
</feature>
<sequence>MDDRRHYEVLCIAAFSSPEEVRVAYKALALRYHPDKNIGDPTAVDRFRAVSRAYEVLSNEDAKRKYDLALRTAVSGYGRSASGGVGGGGGGSHAHPMTSSSMSDMYRELYQRHAARANARGRTSSTPPKDGQPAASQYTKAQQDLFRRHERERQQELRRQRERERREQRDREREALRKEQERQEELLQQRWRQQQQQHKTYPTRVSARLATGVAAGESLEGNGAPSPRVRRGLPRVVATEEGRVGRDGAASAPPPPHTVRRATPARSTASVRSATATAATPRTWRADGGGSPGVPSPSSAWREEEEEAAAVDRSGTPTRWFTPLTTPADGSGGSSSISVDGAAAERGHVNRSTCTSSSADVAEDTRTAAAATATGAAVHQVLRTARVPPPLPSADTTTSDAGAGTRPRPSSASSLRPPPVGRTTVVNGEAPPPSSATTPRRWGTPQTFTNGSSATAAAADARRGHPTSPRSANGSASAGAVPRANQPPHKSPRGVAGTTAATATSVPPLLQRTRPLPRLADADVEVLDKQRRERMAKEKERQRAVRLAEEERHLRRLARTAKQQHDAAAAAVAVAATAAAAAAAAAAASSRPDAEPPSPPSAAEQFTFLVQDEASERDQLIEREEQLARRRLHRQHMTVVHAVVWRRRLAALTTDEVARRNALLLGCRAERDRYVFYFHERLDRLYVESREGRDRRQLMGREAADSYHVQRAARHRVALLAEEALLQQRRRLSGSALLTSSLQSTSPAAPAEDQAAMFTATATARGRWRATAAHTPAGSEAGEVLHVDGVSPVAEAARAGSRLLQQQQQQQQQRQRQMASCHDPHAWLSTADGALPHTAAAGWDGHAAASATGASASPHAASLLSATGAASARASPCASPERRGSLSSSTLATAMDGRLPMIAERRVHALVAEEVRQRGLLVRQQGHEEVALRRRRATALHRLAAKERDDAVKAAQRSALAEVVALKAQLRAWQRQARRSTSPGAPASMSTTTTSPRSTTAHQRAGSPAATAASPAESVSWHVDSSAASRRASPPPPPPPPPRTLPTPHTDTDATAPVGWTALVDSDVDEEDKNDVLPET</sequence>
<dbReference type="InterPro" id="IPR018253">
    <property type="entry name" value="DnaJ_domain_CS"/>
</dbReference>
<dbReference type="AlphaFoldDB" id="A0AAW0EX06"/>
<feature type="region of interest" description="Disordered" evidence="1">
    <location>
        <begin position="975"/>
        <end position="1080"/>
    </location>
</feature>
<dbReference type="SMART" id="SM00271">
    <property type="entry name" value="DnaJ"/>
    <property type="match status" value="1"/>
</dbReference>
<feature type="compositionally biased region" description="Low complexity" evidence="1">
    <location>
        <begin position="393"/>
        <end position="415"/>
    </location>
</feature>
<organism evidence="3 4">
    <name type="scientific">Novymonas esmeraldas</name>
    <dbReference type="NCBI Taxonomy" id="1808958"/>
    <lineage>
        <taxon>Eukaryota</taxon>
        <taxon>Discoba</taxon>
        <taxon>Euglenozoa</taxon>
        <taxon>Kinetoplastea</taxon>
        <taxon>Metakinetoplastina</taxon>
        <taxon>Trypanosomatida</taxon>
        <taxon>Trypanosomatidae</taxon>
        <taxon>Novymonas</taxon>
    </lineage>
</organism>
<dbReference type="InterPro" id="IPR036869">
    <property type="entry name" value="J_dom_sf"/>
</dbReference>
<dbReference type="InterPro" id="IPR052812">
    <property type="entry name" value="Plant_DnaJ_domain"/>
</dbReference>
<dbReference type="PROSITE" id="PS50076">
    <property type="entry name" value="DNAJ_2"/>
    <property type="match status" value="1"/>
</dbReference>
<protein>
    <submittedName>
        <fullName evidence="3">Chaperone DNAJ protein</fullName>
    </submittedName>
</protein>